<evidence type="ECO:0000256" key="9">
    <source>
        <dbReference type="ARBA" id="ARBA00023204"/>
    </source>
</evidence>
<evidence type="ECO:0000256" key="4">
    <source>
        <dbReference type="ARBA" id="ARBA00022801"/>
    </source>
</evidence>
<dbReference type="Gene3D" id="3.40.50.300">
    <property type="entry name" value="P-loop containing nucleotide triphosphate hydrolases"/>
    <property type="match status" value="4"/>
</dbReference>
<dbReference type="SUPFAM" id="SSF52540">
    <property type="entry name" value="P-loop containing nucleoside triphosphate hydrolases"/>
    <property type="match status" value="1"/>
</dbReference>
<dbReference type="PANTHER" id="PTHR11070">
    <property type="entry name" value="UVRD / RECB / PCRA DNA HELICASE FAMILY MEMBER"/>
    <property type="match status" value="1"/>
</dbReference>
<dbReference type="Pfam" id="PF00580">
    <property type="entry name" value="UvrD-helicase"/>
    <property type="match status" value="1"/>
</dbReference>
<evidence type="ECO:0000256" key="12">
    <source>
        <dbReference type="ARBA" id="ARBA00048988"/>
    </source>
</evidence>
<keyword evidence="3 13" id="KW-0227">DNA damage</keyword>
<feature type="domain" description="UvrD-like helicase C-terminal" evidence="17">
    <location>
        <begin position="588"/>
        <end position="891"/>
    </location>
</feature>
<dbReference type="RefSeq" id="WP_377491426.1">
    <property type="nucleotide sequence ID" value="NZ_JBHMDO010000010.1"/>
</dbReference>
<keyword evidence="1 13" id="KW-0540">Nuclease</keyword>
<comment type="catalytic activity">
    <reaction evidence="12 13">
        <text>ATP + H2O = ADP + phosphate + H(+)</text>
        <dbReference type="Rhea" id="RHEA:13065"/>
        <dbReference type="ChEBI" id="CHEBI:15377"/>
        <dbReference type="ChEBI" id="CHEBI:15378"/>
        <dbReference type="ChEBI" id="CHEBI:30616"/>
        <dbReference type="ChEBI" id="CHEBI:43474"/>
        <dbReference type="ChEBI" id="CHEBI:456216"/>
        <dbReference type="EC" id="5.6.2.4"/>
    </reaction>
</comment>
<dbReference type="InterPro" id="IPR014152">
    <property type="entry name" value="AddA"/>
</dbReference>
<name>A0ABV5KMZ6_9BACL</name>
<sequence length="1467" mass="161034">MSGGMDLTAKPVGSTWTDDQWKAIVSGGRNILVAAAAGSGKTAVLVERIIRKISADTDVDRLLVATFTKAAAAEMKERIRIALEKELARNPESEHLRRQLALMGRASITTLHSFCLDVIRRYYSLIGLDPGFRIANETEAELLRIDVLDALFEERYEAAEAGEPEGFAFASLVDRFGGERGDEPVYGLVMKLYHFAQSNPWPEAWLRDTAASFEVADAAALGASHWVEGLRGVVTLELEGALAQLNQALNAARQPGGPDAYAATFDEDMMLVRGLLASVAGKPWETWHEAFASATFGKLKSQRGDDVDKSIQERAKELRENAKTIVGELKEKLFGRTPEAFAEELLELAPFMRALAELVISFGARFEAAKRERGLIDFGDMEHYCLRILRDPASTPSATVPSSAALEYRRQFDEILLDEYQDTNMVQEAIVELIAQPGAGNRFMVGDVKQSIYRFRLAEPNLFLRKYRAYGTGDAAAELPVAKIEALDSGVNDFDAAGARSSYAADSAIAHAQSEEGATQAAEIGLRIDLARNFRSRQEVVDGVNGVFRAIMQESVAEMDYDTRAELVCGASYPPASDGGPPERYAIEFALLDRGAGTGDETERGDAEDGAEADAERDGGAEPAEDLQVVQLEARYIAEQILRLRGQGQDGDESVRPFMPFDGRKGGKRPLAWRDIVILLRADKQWAPVLIEELQLRGIPAYAELGSGYFEATEVETMLSLLRVIDNPYQDISLAGALRSPLAGLTAEELALIRIAAGHGGSFYDAVRVAEAGKSLPEATRSKLTEFLVSLERWREEARAGALAELLWRIYRESGYYDMVGGMPGGLQRQANLRALYDRARQYEATSFRGLFRFLRFVDRMRENGGDLGTARALGEQEDVVRIMSIHKSKGLEFPVVFVAGLGKTFNRQDLNASFLMHKQLGFGPKFVDTDLRVTYPTLPYLSIREQIRKETLAEEMRILYVALTRPKEKMFLVGTVADAAKTLERWQSATADDGSLPDYMLAQAKRFIDWLGPLAMRSGVQVDLYDGADLLGGGESVIDPARLTVEEAVMDVLGNAVDDRSRDKADGRGASSVAADNASAANAEIETDSGIAAVNGNVRRASESFASWRSGVVPASLLGFEAAAAAEPDEEAIRAFEARLQAIRELIPVQETSGDQVEIERRLEWGYPYRGATLMAAKTSVTEMKRLHVDSAADEESVLLPSLADQSVPEGLGSDTASYVEEIGPSIPNTGDEARGVETSASQAMQVEWSFGDDFETATEGADHDEESLAVPGENRDFTFRLRRPKFMEEVSLTAAERGTVHHLVMQHMPLEGTLDEERVRAVLHSLIDRQMLTAKQAEAVDAAAVAAFYREPVGERLLRANWVKRETPFSCAFAASRVYPDAAEGAGDEPIMIQGVIDCLFEDGDELVLLDYKTDRVVGERYAEAAEKHRFQMRLYAEAIGTILGRPVDACYLFFLNGGRAVQLF</sequence>
<evidence type="ECO:0000256" key="15">
    <source>
        <dbReference type="SAM" id="MobiDB-lite"/>
    </source>
</evidence>
<comment type="similarity">
    <text evidence="13">Belongs to the helicase family. AddA subfamily.</text>
</comment>
<keyword evidence="10 13" id="KW-0413">Isomerase</keyword>
<dbReference type="SUPFAM" id="SSF52980">
    <property type="entry name" value="Restriction endonuclease-like"/>
    <property type="match status" value="1"/>
</dbReference>
<dbReference type="InterPro" id="IPR000212">
    <property type="entry name" value="DNA_helicase_UvrD/REP"/>
</dbReference>
<evidence type="ECO:0000256" key="7">
    <source>
        <dbReference type="ARBA" id="ARBA00022840"/>
    </source>
</evidence>
<dbReference type="HAMAP" id="MF_01451">
    <property type="entry name" value="AddA"/>
    <property type="match status" value="1"/>
</dbReference>
<comment type="caution">
    <text evidence="18">The sequence shown here is derived from an EMBL/GenBank/DDBJ whole genome shotgun (WGS) entry which is preliminary data.</text>
</comment>
<dbReference type="PANTHER" id="PTHR11070:SF48">
    <property type="entry name" value="ATP-DEPENDENT HELICASE_NUCLEASE SUBUNIT A"/>
    <property type="match status" value="1"/>
</dbReference>
<keyword evidence="4 13" id="KW-0378">Hydrolase</keyword>
<dbReference type="EC" id="5.6.2.4" evidence="13"/>
<gene>
    <name evidence="13" type="primary">addA</name>
    <name evidence="18" type="ORF">ACFFSY_06105</name>
</gene>
<feature type="domain" description="UvrD-like helicase ATP-binding" evidence="16">
    <location>
        <begin position="14"/>
        <end position="537"/>
    </location>
</feature>
<evidence type="ECO:0000256" key="14">
    <source>
        <dbReference type="PROSITE-ProRule" id="PRU00560"/>
    </source>
</evidence>
<evidence type="ECO:0000256" key="8">
    <source>
        <dbReference type="ARBA" id="ARBA00023125"/>
    </source>
</evidence>
<dbReference type="InterPro" id="IPR014017">
    <property type="entry name" value="DNA_helicase_UvrD-like_C"/>
</dbReference>
<evidence type="ECO:0000256" key="6">
    <source>
        <dbReference type="ARBA" id="ARBA00022839"/>
    </source>
</evidence>
<comment type="function">
    <text evidence="13">The heterodimer acts as both an ATP-dependent DNA helicase and an ATP-dependent, dual-direction single-stranded exonuclease. Recognizes the chi site generating a DNA molecule suitable for the initiation of homologous recombination. The AddA nuclease domain is required for chi fragment generation; this subunit has the helicase and 3' -&gt; 5' nuclease activities.</text>
</comment>
<evidence type="ECO:0000256" key="13">
    <source>
        <dbReference type="HAMAP-Rule" id="MF_01451"/>
    </source>
</evidence>
<dbReference type="Pfam" id="PF13361">
    <property type="entry name" value="UvrD_C"/>
    <property type="match status" value="1"/>
</dbReference>
<dbReference type="EC" id="3.1.-.-" evidence="13"/>
<comment type="catalytic activity">
    <reaction evidence="11 13">
        <text>Couples ATP hydrolysis with the unwinding of duplex DNA by translocating in the 3'-5' direction.</text>
        <dbReference type="EC" id="5.6.2.4"/>
    </reaction>
</comment>
<keyword evidence="6 13" id="KW-0269">Exonuclease</keyword>
<feature type="region of interest" description="Disordered" evidence="15">
    <location>
        <begin position="596"/>
        <end position="624"/>
    </location>
</feature>
<dbReference type="InterPro" id="IPR014016">
    <property type="entry name" value="UvrD-like_ATP-bd"/>
</dbReference>
<dbReference type="InterPro" id="IPR038726">
    <property type="entry name" value="PDDEXK_AddAB-type"/>
</dbReference>
<evidence type="ECO:0000256" key="10">
    <source>
        <dbReference type="ARBA" id="ARBA00023235"/>
    </source>
</evidence>
<dbReference type="PROSITE" id="PS51198">
    <property type="entry name" value="UVRD_HELICASE_ATP_BIND"/>
    <property type="match status" value="1"/>
</dbReference>
<dbReference type="EMBL" id="JBHMDO010000010">
    <property type="protein sequence ID" value="MFB9325492.1"/>
    <property type="molecule type" value="Genomic_DNA"/>
</dbReference>
<keyword evidence="5 13" id="KW-0347">Helicase</keyword>
<accession>A0ABV5KMZ6</accession>
<keyword evidence="9 13" id="KW-0234">DNA repair</keyword>
<evidence type="ECO:0000256" key="3">
    <source>
        <dbReference type="ARBA" id="ARBA00022763"/>
    </source>
</evidence>
<dbReference type="Pfam" id="PF12705">
    <property type="entry name" value="PDDEXK_1"/>
    <property type="match status" value="1"/>
</dbReference>
<keyword evidence="2 13" id="KW-0547">Nucleotide-binding</keyword>
<evidence type="ECO:0000256" key="2">
    <source>
        <dbReference type="ARBA" id="ARBA00022741"/>
    </source>
</evidence>
<keyword evidence="8 13" id="KW-0238">DNA-binding</keyword>
<evidence type="ECO:0000259" key="16">
    <source>
        <dbReference type="PROSITE" id="PS51198"/>
    </source>
</evidence>
<reference evidence="18 19" key="1">
    <citation type="submission" date="2024-09" db="EMBL/GenBank/DDBJ databases">
        <authorList>
            <person name="Sun Q."/>
            <person name="Mori K."/>
        </authorList>
    </citation>
    <scope>NUCLEOTIDE SEQUENCE [LARGE SCALE GENOMIC DNA]</scope>
    <source>
        <strain evidence="18 19">TISTR 2452</strain>
    </source>
</reference>
<evidence type="ECO:0000256" key="1">
    <source>
        <dbReference type="ARBA" id="ARBA00022722"/>
    </source>
</evidence>
<feature type="binding site" evidence="14">
    <location>
        <begin position="35"/>
        <end position="42"/>
    </location>
    <ligand>
        <name>ATP</name>
        <dbReference type="ChEBI" id="CHEBI:30616"/>
    </ligand>
</feature>
<dbReference type="Gene3D" id="3.90.320.10">
    <property type="match status" value="1"/>
</dbReference>
<organism evidence="18 19">
    <name type="scientific">Paenibacillus aurantiacus</name>
    <dbReference type="NCBI Taxonomy" id="1936118"/>
    <lineage>
        <taxon>Bacteria</taxon>
        <taxon>Bacillati</taxon>
        <taxon>Bacillota</taxon>
        <taxon>Bacilli</taxon>
        <taxon>Bacillales</taxon>
        <taxon>Paenibacillaceae</taxon>
        <taxon>Paenibacillus</taxon>
    </lineage>
</organism>
<keyword evidence="7 13" id="KW-0067">ATP-binding</keyword>
<keyword evidence="19" id="KW-1185">Reference proteome</keyword>
<proteinExistence type="inferred from homology"/>
<dbReference type="InterPro" id="IPR011335">
    <property type="entry name" value="Restrct_endonuc-II-like"/>
</dbReference>
<evidence type="ECO:0000313" key="18">
    <source>
        <dbReference type="EMBL" id="MFB9325492.1"/>
    </source>
</evidence>
<dbReference type="InterPro" id="IPR011604">
    <property type="entry name" value="PDDEXK-like_dom_sf"/>
</dbReference>
<evidence type="ECO:0000256" key="11">
    <source>
        <dbReference type="ARBA" id="ARBA00034617"/>
    </source>
</evidence>
<dbReference type="InterPro" id="IPR027417">
    <property type="entry name" value="P-loop_NTPase"/>
</dbReference>
<protein>
    <recommendedName>
        <fullName evidence="13">ATP-dependent helicase/nuclease subunit A</fullName>
        <ecNumber evidence="13">3.1.-.-</ecNumber>
        <ecNumber evidence="13">5.6.2.4</ecNumber>
    </recommendedName>
    <alternativeName>
        <fullName evidence="13">ATP-dependent helicase/nuclease AddA</fullName>
    </alternativeName>
    <alternativeName>
        <fullName evidence="13">DNA 3'-5' helicase AddA</fullName>
    </alternativeName>
</protein>
<dbReference type="PROSITE" id="PS51217">
    <property type="entry name" value="UVRD_HELICASE_CTER"/>
    <property type="match status" value="1"/>
</dbReference>
<comment type="cofactor">
    <cofactor evidence="13">
        <name>Mg(2+)</name>
        <dbReference type="ChEBI" id="CHEBI:18420"/>
    </cofactor>
</comment>
<evidence type="ECO:0000259" key="17">
    <source>
        <dbReference type="PROSITE" id="PS51217"/>
    </source>
</evidence>
<comment type="subunit">
    <text evidence="13">Heterodimer of AddA and AddB/RexB.</text>
</comment>
<evidence type="ECO:0000313" key="19">
    <source>
        <dbReference type="Proteomes" id="UP001589747"/>
    </source>
</evidence>
<dbReference type="Proteomes" id="UP001589747">
    <property type="component" value="Unassembled WGS sequence"/>
</dbReference>
<evidence type="ECO:0000256" key="5">
    <source>
        <dbReference type="ARBA" id="ARBA00022806"/>
    </source>
</evidence>